<dbReference type="InterPro" id="IPR007801">
    <property type="entry name" value="MbnB/TglH/ChrH"/>
</dbReference>
<organism evidence="1 2">
    <name type="scientific">Anaeromonas frigoriresistens</name>
    <dbReference type="NCBI Taxonomy" id="2683708"/>
    <lineage>
        <taxon>Bacteria</taxon>
        <taxon>Bacillati</taxon>
        <taxon>Bacillota</taxon>
        <taxon>Tissierellia</taxon>
        <taxon>Tissierellales</taxon>
        <taxon>Thermohalobacteraceae</taxon>
        <taxon>Anaeromonas</taxon>
    </lineage>
</organism>
<accession>A0A942UX81</accession>
<name>A0A942UX81_9FIRM</name>
<evidence type="ECO:0000313" key="1">
    <source>
        <dbReference type="EMBL" id="MBS4537282.1"/>
    </source>
</evidence>
<dbReference type="RefSeq" id="WP_203365214.1">
    <property type="nucleotide sequence ID" value="NZ_WSFT01000015.1"/>
</dbReference>
<dbReference type="Pfam" id="PF05114">
    <property type="entry name" value="MbnB_TglH_ChrH"/>
    <property type="match status" value="1"/>
</dbReference>
<keyword evidence="2" id="KW-1185">Reference proteome</keyword>
<evidence type="ECO:0000313" key="2">
    <source>
        <dbReference type="Proteomes" id="UP000724672"/>
    </source>
</evidence>
<dbReference type="EMBL" id="WSFT01000015">
    <property type="protein sequence ID" value="MBS4537282.1"/>
    <property type="molecule type" value="Genomic_DNA"/>
</dbReference>
<protein>
    <submittedName>
        <fullName evidence="1">DUF692 family protein</fullName>
    </submittedName>
</protein>
<comment type="caution">
    <text evidence="1">The sequence shown here is derived from an EMBL/GenBank/DDBJ whole genome shotgun (WGS) entry which is preliminary data.</text>
</comment>
<reference evidence="1" key="1">
    <citation type="submission" date="2019-12" db="EMBL/GenBank/DDBJ databases">
        <title>Clostridiaceae gen. nov. sp. nov., isolated from sediment in Xinjiang, China.</title>
        <authorList>
            <person name="Zhang R."/>
        </authorList>
    </citation>
    <scope>NUCLEOTIDE SEQUENCE</scope>
    <source>
        <strain evidence="1">D2Q-11</strain>
    </source>
</reference>
<gene>
    <name evidence="1" type="ORF">GOQ27_02350</name>
</gene>
<dbReference type="Proteomes" id="UP000724672">
    <property type="component" value="Unassembled WGS sequence"/>
</dbReference>
<proteinExistence type="predicted"/>
<dbReference type="InterPro" id="IPR036237">
    <property type="entry name" value="Xyl_isomerase-like_sf"/>
</dbReference>
<dbReference type="Gene3D" id="3.20.20.150">
    <property type="entry name" value="Divalent-metal-dependent TIM barrel enzymes"/>
    <property type="match status" value="1"/>
</dbReference>
<dbReference type="AlphaFoldDB" id="A0A942UX81"/>
<sequence length="276" mass="32230">MIKLACNYLREAEELLNEGIVEFDYFKYPSLGNDNSFQSLSAFIDRLKYIKDIKPLLLHGFYPNDFNICNKRFKDNFNIETFKELCRVSETPGISFHLNGADLSASKNEVIRNSIENINFIKKYFSEMEFIAFENAMGKSNQYELDPMVISKIINKTDTDFLYDVSHAYWSSVKTGESFEEYVSKLPLNRVYEVHINGWEEKDGNIQSHMKIQDELYEHIENIISNFSVKIVTLEYGRSYDRIGSGCPIVSIDKINPHAKKEVEEQIHRLRQIINK</sequence>
<dbReference type="SUPFAM" id="SSF51658">
    <property type="entry name" value="Xylose isomerase-like"/>
    <property type="match status" value="1"/>
</dbReference>